<organism evidence="2 3">
    <name type="scientific">Thyridium curvatum</name>
    <dbReference type="NCBI Taxonomy" id="1093900"/>
    <lineage>
        <taxon>Eukaryota</taxon>
        <taxon>Fungi</taxon>
        <taxon>Dikarya</taxon>
        <taxon>Ascomycota</taxon>
        <taxon>Pezizomycotina</taxon>
        <taxon>Sordariomycetes</taxon>
        <taxon>Sordariomycetidae</taxon>
        <taxon>Thyridiales</taxon>
        <taxon>Thyridiaceae</taxon>
        <taxon>Thyridium</taxon>
    </lineage>
</organism>
<dbReference type="AlphaFoldDB" id="A0A507B5B9"/>
<dbReference type="Proteomes" id="UP000319257">
    <property type="component" value="Unassembled WGS sequence"/>
</dbReference>
<evidence type="ECO:0000313" key="2">
    <source>
        <dbReference type="EMBL" id="TPX12549.1"/>
    </source>
</evidence>
<proteinExistence type="predicted"/>
<reference evidence="2 3" key="1">
    <citation type="submission" date="2019-06" db="EMBL/GenBank/DDBJ databases">
        <title>Draft genome sequence of the filamentous fungus Phialemoniopsis curvata isolated from diesel fuel.</title>
        <authorList>
            <person name="Varaljay V.A."/>
            <person name="Lyon W.J."/>
            <person name="Crouch A.L."/>
            <person name="Drake C.E."/>
            <person name="Hollomon J.M."/>
            <person name="Nadeau L.J."/>
            <person name="Nunn H.S."/>
            <person name="Stevenson B.S."/>
            <person name="Bojanowski C.L."/>
            <person name="Crookes-Goodson W.J."/>
        </authorList>
    </citation>
    <scope>NUCLEOTIDE SEQUENCE [LARGE SCALE GENOMIC DNA]</scope>
    <source>
        <strain evidence="2 3">D216</strain>
    </source>
</reference>
<dbReference type="STRING" id="1093900.A0A507B5B9"/>
<keyword evidence="3" id="KW-1185">Reference proteome</keyword>
<evidence type="ECO:0000313" key="3">
    <source>
        <dbReference type="Proteomes" id="UP000319257"/>
    </source>
</evidence>
<protein>
    <submittedName>
        <fullName evidence="2">Uncharacterized protein</fullName>
    </submittedName>
</protein>
<name>A0A507B5B9_9PEZI</name>
<dbReference type="EMBL" id="SKBQ01000003">
    <property type="protein sequence ID" value="TPX12549.1"/>
    <property type="molecule type" value="Genomic_DNA"/>
</dbReference>
<feature type="signal peptide" evidence="1">
    <location>
        <begin position="1"/>
        <end position="22"/>
    </location>
</feature>
<feature type="chain" id="PRO_5021375936" evidence="1">
    <location>
        <begin position="23"/>
        <end position="292"/>
    </location>
</feature>
<dbReference type="GeneID" id="41968173"/>
<sequence length="292" mass="28500">MKQSFILSLALASISIAAPAYSTPDTSAISTATPLNGTVASVPTATASELPVNTTSPVKDPDVLSRMLGVSSSKIAFANNDALSTLAKVNLSDLTPIDESLLNQIIDLIHKLLESLLGSMIPGGLPSVGLPSVGLPSAALPSAVLPSEGLPSAALPSAAVPSTVLESRQLGPITGILGQLPIIGPLLQGLLGSLTGGGLSGLTGAAGGLTGGLSGLIPGLGGNGSPVSGAAGVVPTGLAGGVGGILGGLPIIGGKFKAQDIKVTDAQLDMARQAENLINNLVANVKAQGLVN</sequence>
<accession>A0A507B5B9</accession>
<dbReference type="RefSeq" id="XP_030994260.1">
    <property type="nucleotide sequence ID" value="XM_031141988.1"/>
</dbReference>
<dbReference type="InParanoid" id="A0A507B5B9"/>
<evidence type="ECO:0000256" key="1">
    <source>
        <dbReference type="SAM" id="SignalP"/>
    </source>
</evidence>
<comment type="caution">
    <text evidence="2">The sequence shown here is derived from an EMBL/GenBank/DDBJ whole genome shotgun (WGS) entry which is preliminary data.</text>
</comment>
<keyword evidence="1" id="KW-0732">Signal</keyword>
<gene>
    <name evidence="2" type="ORF">E0L32_000726</name>
</gene>